<organism evidence="2">
    <name type="scientific">marine metagenome</name>
    <dbReference type="NCBI Taxonomy" id="408172"/>
    <lineage>
        <taxon>unclassified sequences</taxon>
        <taxon>metagenomes</taxon>
        <taxon>ecological metagenomes</taxon>
    </lineage>
</organism>
<dbReference type="SMART" id="SM01008">
    <property type="entry name" value="Ald_Xan_dh_C"/>
    <property type="match status" value="1"/>
</dbReference>
<evidence type="ECO:0000313" key="2">
    <source>
        <dbReference type="EMBL" id="SVB71400.1"/>
    </source>
</evidence>
<dbReference type="PANTHER" id="PTHR11908:SF157">
    <property type="entry name" value="XANTHINE DEHYDROGENASE SUBUNIT D-RELATED"/>
    <property type="match status" value="1"/>
</dbReference>
<evidence type="ECO:0000259" key="1">
    <source>
        <dbReference type="SMART" id="SM01008"/>
    </source>
</evidence>
<reference evidence="2" key="1">
    <citation type="submission" date="2018-05" db="EMBL/GenBank/DDBJ databases">
        <authorList>
            <person name="Lanie J.A."/>
            <person name="Ng W.-L."/>
            <person name="Kazmierczak K.M."/>
            <person name="Andrzejewski T.M."/>
            <person name="Davidsen T.M."/>
            <person name="Wayne K.J."/>
            <person name="Tettelin H."/>
            <person name="Glass J.I."/>
            <person name="Rusch D."/>
            <person name="Podicherti R."/>
            <person name="Tsui H.-C.T."/>
            <person name="Winkler M.E."/>
        </authorList>
    </citation>
    <scope>NUCLEOTIDE SEQUENCE</scope>
</reference>
<dbReference type="Pfam" id="PF01315">
    <property type="entry name" value="Ald_Xan_dh_C"/>
    <property type="match status" value="1"/>
</dbReference>
<dbReference type="GO" id="GO:0005506">
    <property type="term" value="F:iron ion binding"/>
    <property type="evidence" value="ECO:0007669"/>
    <property type="project" value="InterPro"/>
</dbReference>
<name>A0A382G822_9ZZZZ</name>
<dbReference type="PANTHER" id="PTHR11908">
    <property type="entry name" value="XANTHINE DEHYDROGENASE"/>
    <property type="match status" value="1"/>
</dbReference>
<feature type="domain" description="Aldehyde oxidase/xanthine dehydrogenase a/b hammerhead" evidence="1">
    <location>
        <begin position="32"/>
        <end position="147"/>
    </location>
</feature>
<protein>
    <recommendedName>
        <fullName evidence="1">Aldehyde oxidase/xanthine dehydrogenase a/b hammerhead domain-containing protein</fullName>
    </recommendedName>
</protein>
<dbReference type="InterPro" id="IPR000674">
    <property type="entry name" value="Ald_Oxase/Xan_DH_a/b"/>
</dbReference>
<dbReference type="EMBL" id="UINC01054096">
    <property type="protein sequence ID" value="SVB71400.1"/>
    <property type="molecule type" value="Genomic_DNA"/>
</dbReference>
<sequence length="404" mass="43352">MATITGLETRDSDSFKVIGTNPIRHDGVDKVTGRAKYGADIQMVGLLHGKILRSPHAHAVILSIDTSAAEALPGVKAVATAKDFPIAMDQVLDFSETRATLRMTAENTFATNKVLYKGHAIAAIAAVNPHIAEEALDLIKVDYQILTPVLSVQDAMKESAPILHDSLTTRFRVERLGMGEDTGVKGNIADQVQFKRGDLEKGFNDAHVIVERDFRTQMVHQGYIEPQTSTGFWSQDGHLTIWTSTQGIFPIRTSTAAILGLPESMVKVIPMEIGGGFGGKQAPYLDPVVAVLSRKSGSPVKITMTRTEVFEGTGPTSGTYMWCKVGADSDGMITAAHLYLAYEAGAFPGSPVAGGAQSSFGPYKIDNLLVDGYDVVVNKPKTSAYRAPGQPQAIFAVESVMDEV</sequence>
<gene>
    <name evidence="2" type="ORF">METZ01_LOCUS224254</name>
</gene>
<dbReference type="InterPro" id="IPR016208">
    <property type="entry name" value="Ald_Oxase/xanthine_DH-like"/>
</dbReference>
<dbReference type="GO" id="GO:0016491">
    <property type="term" value="F:oxidoreductase activity"/>
    <property type="evidence" value="ECO:0007669"/>
    <property type="project" value="InterPro"/>
</dbReference>
<dbReference type="SUPFAM" id="SSF56003">
    <property type="entry name" value="Molybdenum cofactor-binding domain"/>
    <property type="match status" value="1"/>
</dbReference>
<dbReference type="Gene3D" id="3.90.1170.50">
    <property type="entry name" value="Aldehyde oxidase/xanthine dehydrogenase, a/b hammerhead"/>
    <property type="match status" value="1"/>
</dbReference>
<proteinExistence type="predicted"/>
<dbReference type="AlphaFoldDB" id="A0A382G822"/>
<dbReference type="Gene3D" id="3.30.365.10">
    <property type="entry name" value="Aldehyde oxidase/xanthine dehydrogenase, molybdopterin binding domain"/>
    <property type="match status" value="2"/>
</dbReference>
<dbReference type="Pfam" id="PF02738">
    <property type="entry name" value="MoCoBD_1"/>
    <property type="match status" value="1"/>
</dbReference>
<dbReference type="InterPro" id="IPR008274">
    <property type="entry name" value="AldOxase/xan_DH_MoCoBD1"/>
</dbReference>
<dbReference type="InterPro" id="IPR036856">
    <property type="entry name" value="Ald_Oxase/Xan_DH_a/b_sf"/>
</dbReference>
<dbReference type="SUPFAM" id="SSF54665">
    <property type="entry name" value="CO dehydrogenase molybdoprotein N-domain-like"/>
    <property type="match status" value="1"/>
</dbReference>
<feature type="non-terminal residue" evidence="2">
    <location>
        <position position="404"/>
    </location>
</feature>
<dbReference type="InterPro" id="IPR037165">
    <property type="entry name" value="AldOxase/xan_DH_Mopterin-bd_sf"/>
</dbReference>
<accession>A0A382G822</accession>